<reference evidence="1" key="1">
    <citation type="submission" date="2021-05" db="EMBL/GenBank/DDBJ databases">
        <authorList>
            <person name="Pietrasiak N."/>
            <person name="Ward R."/>
            <person name="Stajich J.E."/>
            <person name="Kurbessoian T."/>
        </authorList>
    </citation>
    <scope>NUCLEOTIDE SEQUENCE</scope>
    <source>
        <strain evidence="1">GSE-TBD4-15B</strain>
    </source>
</reference>
<reference evidence="1" key="2">
    <citation type="journal article" date="2022" name="Microbiol. Resour. Announc.">
        <title>Metagenome Sequencing to Explore Phylogenomics of Terrestrial Cyanobacteria.</title>
        <authorList>
            <person name="Ward R.D."/>
            <person name="Stajich J.E."/>
            <person name="Johansen J.R."/>
            <person name="Huntemann M."/>
            <person name="Clum A."/>
            <person name="Foster B."/>
            <person name="Foster B."/>
            <person name="Roux S."/>
            <person name="Palaniappan K."/>
            <person name="Varghese N."/>
            <person name="Mukherjee S."/>
            <person name="Reddy T.B.K."/>
            <person name="Daum C."/>
            <person name="Copeland A."/>
            <person name="Chen I.A."/>
            <person name="Ivanova N.N."/>
            <person name="Kyrpides N.C."/>
            <person name="Shapiro N."/>
            <person name="Eloe-Fadrosh E.A."/>
            <person name="Pietrasiak N."/>
        </authorList>
    </citation>
    <scope>NUCLEOTIDE SEQUENCE</scope>
    <source>
        <strain evidence="1">GSE-TBD4-15B</strain>
    </source>
</reference>
<proteinExistence type="predicted"/>
<dbReference type="SUPFAM" id="SSF160532">
    <property type="entry name" value="Ava3019-like"/>
    <property type="match status" value="1"/>
</dbReference>
<dbReference type="InterPro" id="IPR014953">
    <property type="entry name" value="DUF1824"/>
</dbReference>
<dbReference type="Gene3D" id="3.30.360.10">
    <property type="entry name" value="Dihydrodipicolinate Reductase, domain 2"/>
    <property type="match status" value="1"/>
</dbReference>
<name>A0A951PC39_9CYAN</name>
<evidence type="ECO:0000313" key="1">
    <source>
        <dbReference type="EMBL" id="MBW4466587.1"/>
    </source>
</evidence>
<sequence length="130" mass="13854">MNRPEASHLSPDLLTACQILRQPNAASSPAIQQALQQVVQASDLQILGICADSLAAGQQALIRYAAALNLPQPVPEFDDLPGAVYIKFNPQGRSYASPYSGSERGVLLSCQSAEESDVNELFGALPLDLF</sequence>
<gene>
    <name evidence="1" type="ORF">KME07_14275</name>
</gene>
<protein>
    <submittedName>
        <fullName evidence="1">DUF1824 family protein</fullName>
    </submittedName>
</protein>
<dbReference type="Proteomes" id="UP000707356">
    <property type="component" value="Unassembled WGS sequence"/>
</dbReference>
<dbReference type="Pfam" id="PF08854">
    <property type="entry name" value="DUF1824"/>
    <property type="match status" value="1"/>
</dbReference>
<comment type="caution">
    <text evidence="1">The sequence shown here is derived from an EMBL/GenBank/DDBJ whole genome shotgun (WGS) entry which is preliminary data.</text>
</comment>
<dbReference type="EMBL" id="JAHHHV010000069">
    <property type="protein sequence ID" value="MBW4466587.1"/>
    <property type="molecule type" value="Genomic_DNA"/>
</dbReference>
<dbReference type="AlphaFoldDB" id="A0A951PC39"/>
<organism evidence="1 2">
    <name type="scientific">Pegethrix bostrychoides GSE-TBD4-15B</name>
    <dbReference type="NCBI Taxonomy" id="2839662"/>
    <lineage>
        <taxon>Bacteria</taxon>
        <taxon>Bacillati</taxon>
        <taxon>Cyanobacteriota</taxon>
        <taxon>Cyanophyceae</taxon>
        <taxon>Oculatellales</taxon>
        <taxon>Oculatellaceae</taxon>
        <taxon>Pegethrix</taxon>
    </lineage>
</organism>
<accession>A0A951PC39</accession>
<evidence type="ECO:0000313" key="2">
    <source>
        <dbReference type="Proteomes" id="UP000707356"/>
    </source>
</evidence>